<dbReference type="PANTHER" id="PTHR39470:SF1">
    <property type="entry name" value="CHORISMATE SYNTHASE PROTEIN"/>
    <property type="match status" value="1"/>
</dbReference>
<evidence type="ECO:0008006" key="3">
    <source>
        <dbReference type="Google" id="ProtNLM"/>
    </source>
</evidence>
<evidence type="ECO:0000313" key="2">
    <source>
        <dbReference type="Proteomes" id="UP000014480"/>
    </source>
</evidence>
<reference evidence="2" key="2">
    <citation type="journal article" date="2019" name="Mol. Plant Microbe Interact.">
        <title>Genome sequence resources for four phytopathogenic fungi from the Colletotrichum orbiculare species complex.</title>
        <authorList>
            <person name="Gan P."/>
            <person name="Tsushima A."/>
            <person name="Narusaka M."/>
            <person name="Narusaka Y."/>
            <person name="Takano Y."/>
            <person name="Kubo Y."/>
            <person name="Shirasu K."/>
        </authorList>
    </citation>
    <scope>GENOME REANNOTATION</scope>
    <source>
        <strain evidence="2">104-T / ATCC 96160 / CBS 514.97 / LARS 414 / MAFF 240422</strain>
    </source>
</reference>
<name>N4VI26_COLOR</name>
<dbReference type="AlphaFoldDB" id="N4VI26"/>
<proteinExistence type="predicted"/>
<comment type="caution">
    <text evidence="1">The sequence shown here is derived from an EMBL/GenBank/DDBJ whole genome shotgun (WGS) entry which is preliminary data.</text>
</comment>
<dbReference type="STRING" id="1213857.N4VI26"/>
<dbReference type="OrthoDB" id="4218123at2759"/>
<protein>
    <recommendedName>
        <fullName evidence="3">Chorismate synthase protein</fullName>
    </recommendedName>
</protein>
<evidence type="ECO:0000313" key="1">
    <source>
        <dbReference type="EMBL" id="TDZ23239.1"/>
    </source>
</evidence>
<dbReference type="eggNOG" id="KOG4253">
    <property type="taxonomic scope" value="Eukaryota"/>
</dbReference>
<dbReference type="PANTHER" id="PTHR39470">
    <property type="entry name" value="CHROMOSOME 10, WHOLE GENOME SHOTGUN SEQUENCE"/>
    <property type="match status" value="1"/>
</dbReference>
<dbReference type="EMBL" id="AMCV02000006">
    <property type="protein sequence ID" value="TDZ23239.1"/>
    <property type="molecule type" value="Genomic_DNA"/>
</dbReference>
<keyword evidence="2" id="KW-1185">Reference proteome</keyword>
<accession>N4VI26</accession>
<gene>
    <name evidence="1" type="ORF">Cob_v003650</name>
</gene>
<dbReference type="Proteomes" id="UP000014480">
    <property type="component" value="Unassembled WGS sequence"/>
</dbReference>
<organism evidence="1 2">
    <name type="scientific">Colletotrichum orbiculare (strain 104-T / ATCC 96160 / CBS 514.97 / LARS 414 / MAFF 240422)</name>
    <name type="common">Cucumber anthracnose fungus</name>
    <name type="synonym">Colletotrichum lagenarium</name>
    <dbReference type="NCBI Taxonomy" id="1213857"/>
    <lineage>
        <taxon>Eukaryota</taxon>
        <taxon>Fungi</taxon>
        <taxon>Dikarya</taxon>
        <taxon>Ascomycota</taxon>
        <taxon>Pezizomycotina</taxon>
        <taxon>Sordariomycetes</taxon>
        <taxon>Hypocreomycetidae</taxon>
        <taxon>Glomerellales</taxon>
        <taxon>Glomerellaceae</taxon>
        <taxon>Colletotrichum</taxon>
        <taxon>Colletotrichum orbiculare species complex</taxon>
    </lineage>
</organism>
<dbReference type="HOGENOM" id="CLU_044758_1_0_1"/>
<reference evidence="2" key="1">
    <citation type="journal article" date="2013" name="New Phytol.">
        <title>Comparative genomic and transcriptomic analyses reveal the hemibiotrophic stage shift of Colletotrichum fungi.</title>
        <authorList>
            <person name="Gan P."/>
            <person name="Ikeda K."/>
            <person name="Irieda H."/>
            <person name="Narusaka M."/>
            <person name="O'Connell R.J."/>
            <person name="Narusaka Y."/>
            <person name="Takano Y."/>
            <person name="Kubo Y."/>
            <person name="Shirasu K."/>
        </authorList>
    </citation>
    <scope>NUCLEOTIDE SEQUENCE [LARGE SCALE GENOMIC DNA]</scope>
    <source>
        <strain evidence="2">104-T / ATCC 96160 / CBS 514.97 / LARS 414 / MAFF 240422</strain>
    </source>
</reference>
<sequence>MAFGWAEIRSLLLVFGPILLPKAISAYRSIRAASSHRAEPVPPSPAVARVLAVLAVLVVFYLAKTFVAPENAFLVTQSRLQIPVDVLFTRLASLRPESALTAADERLRARFVNLESRLLYLHLGPAALADCPFCKSDEPKSYFYYALPAIVLPHLLNLVVVGVVTSSVFTGRDGARWRSYATMAAAALCIADASVVNQYDHSANASALRLAEVDFFYWKARAARYVALALLDAALGALLYLSSTRRAFVEPPAEAERIEAAVRALAAVKSRLNALGIVKNTTMRDEDLRRRSQAYWSHEVRVVRDVMEEREVVEGVNNALENRINIQSITADAETYAQGVFYPLEQELEAAQQQQQQQQ</sequence>